<dbReference type="PATRIC" id="fig|429727.3.peg.375"/>
<dbReference type="STRING" id="429727.VE26_01770"/>
<keyword evidence="3" id="KW-1185">Reference proteome</keyword>
<dbReference type="EMBL" id="JZEY01000054">
    <property type="protein sequence ID" value="KKB08821.1"/>
    <property type="molecule type" value="Genomic_DNA"/>
</dbReference>
<dbReference type="PIRSF" id="PIRSF032064">
    <property type="entry name" value="UCP032064"/>
    <property type="match status" value="1"/>
</dbReference>
<evidence type="ECO:0000313" key="2">
    <source>
        <dbReference type="EMBL" id="KKB08821.1"/>
    </source>
</evidence>
<organism evidence="2 3">
    <name type="scientific">Devosia chinhatensis</name>
    <dbReference type="NCBI Taxonomy" id="429727"/>
    <lineage>
        <taxon>Bacteria</taxon>
        <taxon>Pseudomonadati</taxon>
        <taxon>Pseudomonadota</taxon>
        <taxon>Alphaproteobacteria</taxon>
        <taxon>Hyphomicrobiales</taxon>
        <taxon>Devosiaceae</taxon>
        <taxon>Devosia</taxon>
    </lineage>
</organism>
<dbReference type="InterPro" id="IPR007922">
    <property type="entry name" value="DciA-like"/>
</dbReference>
<dbReference type="Proteomes" id="UP000033649">
    <property type="component" value="Unassembled WGS sequence"/>
</dbReference>
<dbReference type="Pfam" id="PF05258">
    <property type="entry name" value="DciA"/>
    <property type="match status" value="1"/>
</dbReference>
<dbReference type="InterPro" id="IPR010593">
    <property type="entry name" value="DUF1159"/>
</dbReference>
<dbReference type="AlphaFoldDB" id="A0A0F5FIZ6"/>
<reference evidence="2 3" key="1">
    <citation type="submission" date="2015-03" db="EMBL/GenBank/DDBJ databases">
        <authorList>
            <person name="Hassan Y."/>
            <person name="Lepp D."/>
            <person name="Li X.-Z."/>
            <person name="Zhou T."/>
        </authorList>
    </citation>
    <scope>NUCLEOTIDE SEQUENCE [LARGE SCALE GENOMIC DNA]</scope>
    <source>
        <strain evidence="2 3">IPL18</strain>
    </source>
</reference>
<evidence type="ECO:0000256" key="1">
    <source>
        <dbReference type="SAM" id="MobiDB-lite"/>
    </source>
</evidence>
<evidence type="ECO:0000313" key="3">
    <source>
        <dbReference type="Proteomes" id="UP000033649"/>
    </source>
</evidence>
<sequence>MWIMPEDKLPEYKRRNRAVSVADALAGAIDPVLRKRGFASRDIISHWSLIAPAPFNETTLPEKLSWPRASNNADGATLVLRCAPGQALFAQHEAPAIAAAVNRYFGYVLVRDVRLSAEPFTPGSGRKVQKQHKPSPDAIARVGAQTERVEDETLREALRVLGLALSSKTERNNG</sequence>
<comment type="caution">
    <text evidence="2">The sequence shown here is derived from an EMBL/GenBank/DDBJ whole genome shotgun (WGS) entry which is preliminary data.</text>
</comment>
<evidence type="ECO:0008006" key="4">
    <source>
        <dbReference type="Google" id="ProtNLM"/>
    </source>
</evidence>
<gene>
    <name evidence="2" type="ORF">VE26_01770</name>
</gene>
<accession>A0A0F5FIZ6</accession>
<protein>
    <recommendedName>
        <fullName evidence="4">DUF721 domain-containing protein</fullName>
    </recommendedName>
</protein>
<proteinExistence type="predicted"/>
<name>A0A0F5FIZ6_9HYPH</name>
<feature type="region of interest" description="Disordered" evidence="1">
    <location>
        <begin position="120"/>
        <end position="146"/>
    </location>
</feature>